<dbReference type="AlphaFoldDB" id="A0A2S9PTM6"/>
<gene>
    <name evidence="2" type="ORF">C6N75_18450</name>
</gene>
<reference evidence="2 3" key="1">
    <citation type="submission" date="2018-03" db="EMBL/GenBank/DDBJ databases">
        <title>Novel Streptomyces sp. from soil.</title>
        <authorList>
            <person name="Tan G.Y.A."/>
            <person name="Lee Z.Y."/>
        </authorList>
    </citation>
    <scope>NUCLEOTIDE SEQUENCE [LARGE SCALE GENOMIC DNA]</scope>
    <source>
        <strain evidence="2 3">ST5x</strain>
    </source>
</reference>
<organism evidence="2 3">
    <name type="scientific">Streptomyces solincola</name>
    <dbReference type="NCBI Taxonomy" id="2100817"/>
    <lineage>
        <taxon>Bacteria</taxon>
        <taxon>Bacillati</taxon>
        <taxon>Actinomycetota</taxon>
        <taxon>Actinomycetes</taxon>
        <taxon>Kitasatosporales</taxon>
        <taxon>Streptomycetaceae</taxon>
        <taxon>Streptomyces</taxon>
    </lineage>
</organism>
<dbReference type="EMBL" id="PVLV01000279">
    <property type="protein sequence ID" value="PRH77776.1"/>
    <property type="molecule type" value="Genomic_DNA"/>
</dbReference>
<protein>
    <submittedName>
        <fullName evidence="2">DNA primase</fullName>
    </submittedName>
</protein>
<evidence type="ECO:0000313" key="3">
    <source>
        <dbReference type="Proteomes" id="UP000239322"/>
    </source>
</evidence>
<sequence length="116" mass="12379">GHVLTEPPPLPRPRTAAARRLRPGAADSVLRQLLDDVRDCAAVPEGASFTEKLNRAAYTAGGLVGAGQLADGRARELLREAADHARPQQSRRNESIITAALSAGARHPLHPKESHE</sequence>
<feature type="non-terminal residue" evidence="2">
    <location>
        <position position="1"/>
    </location>
</feature>
<dbReference type="Proteomes" id="UP000239322">
    <property type="component" value="Unassembled WGS sequence"/>
</dbReference>
<name>A0A2S9PTM6_9ACTN</name>
<evidence type="ECO:0000313" key="2">
    <source>
        <dbReference type="EMBL" id="PRH77776.1"/>
    </source>
</evidence>
<proteinExistence type="predicted"/>
<evidence type="ECO:0000256" key="1">
    <source>
        <dbReference type="SAM" id="MobiDB-lite"/>
    </source>
</evidence>
<feature type="compositionally biased region" description="Pro residues" evidence="1">
    <location>
        <begin position="1"/>
        <end position="12"/>
    </location>
</feature>
<feature type="region of interest" description="Disordered" evidence="1">
    <location>
        <begin position="1"/>
        <end position="23"/>
    </location>
</feature>
<accession>A0A2S9PTM6</accession>
<keyword evidence="3" id="KW-1185">Reference proteome</keyword>
<comment type="caution">
    <text evidence="2">The sequence shown here is derived from an EMBL/GenBank/DDBJ whole genome shotgun (WGS) entry which is preliminary data.</text>
</comment>